<name>A0ABS1HG38_9BACT</name>
<dbReference type="InterPro" id="IPR000544">
    <property type="entry name" value="Octanoyltransferase"/>
</dbReference>
<keyword evidence="4 6" id="KW-0012">Acyltransferase</keyword>
<dbReference type="PROSITE" id="PS51733">
    <property type="entry name" value="BPL_LPL_CATALYTIC"/>
    <property type="match status" value="1"/>
</dbReference>
<reference evidence="9 10" key="1">
    <citation type="submission" date="2021-01" db="EMBL/GenBank/DDBJ databases">
        <title>Carboxyliciviraga sp.nov., isolated from coastal sediments.</title>
        <authorList>
            <person name="Lu D."/>
            <person name="Zhang T."/>
        </authorList>
    </citation>
    <scope>NUCLEOTIDE SEQUENCE [LARGE SCALE GENOMIC DNA]</scope>
    <source>
        <strain evidence="9 10">N1Y132</strain>
    </source>
</reference>
<sequence>MDNKHTVFKDLGSSDYKDVWDYQEKLFSEVVDVKLHNRDNPKDEKQITNHLLFVEHPHVYTLGKSGVQNNLLINDQFLKQINATFYKINRGGDITYHGPGQLVGYPILDLEALDLTVKTYIHKLEEAIIQTLADYNITSERLDGATGVWIDTQIPGKSRKICAIGVKASRYVSMHGFALNINTDLSYFNHINPCGFVDKGVTSMEKELGRKLDMQEVKDNLLGKLSDLFEWQLNK</sequence>
<keyword evidence="3 6" id="KW-0808">Transferase</keyword>
<evidence type="ECO:0000256" key="5">
    <source>
        <dbReference type="ARBA" id="ARBA00024732"/>
    </source>
</evidence>
<accession>A0ABS1HG38</accession>
<dbReference type="GO" id="GO:0016740">
    <property type="term" value="F:transferase activity"/>
    <property type="evidence" value="ECO:0007669"/>
    <property type="project" value="UniProtKB-KW"/>
</dbReference>
<proteinExistence type="inferred from homology"/>
<comment type="subcellular location">
    <subcellularLocation>
        <location evidence="6">Cytoplasm</location>
    </subcellularLocation>
</comment>
<comment type="miscellaneous">
    <text evidence="6">In the reaction, the free carboxyl group of octanoic acid is attached via an amide linkage to the epsilon-amino group of a specific lysine residue of lipoyl domains of lipoate-dependent enzymes.</text>
</comment>
<dbReference type="InterPro" id="IPR045864">
    <property type="entry name" value="aa-tRNA-synth_II/BPL/LPL"/>
</dbReference>
<protein>
    <recommendedName>
        <fullName evidence="6 7">Octanoyltransferase</fullName>
        <ecNumber evidence="6 7">2.3.1.181</ecNumber>
    </recommendedName>
    <alternativeName>
        <fullName evidence="6">Lipoate-protein ligase B</fullName>
    </alternativeName>
    <alternativeName>
        <fullName evidence="6">Lipoyl/octanoyl transferase</fullName>
    </alternativeName>
    <alternativeName>
        <fullName evidence="6">Octanoyl-[acyl-carrier-protein]-protein N-octanoyltransferase</fullName>
    </alternativeName>
</protein>
<comment type="catalytic activity">
    <reaction evidence="6 7">
        <text>octanoyl-[ACP] + L-lysyl-[protein] = N(6)-octanoyl-L-lysyl-[protein] + holo-[ACP] + H(+)</text>
        <dbReference type="Rhea" id="RHEA:17665"/>
        <dbReference type="Rhea" id="RHEA-COMP:9636"/>
        <dbReference type="Rhea" id="RHEA-COMP:9685"/>
        <dbReference type="Rhea" id="RHEA-COMP:9752"/>
        <dbReference type="Rhea" id="RHEA-COMP:9928"/>
        <dbReference type="ChEBI" id="CHEBI:15378"/>
        <dbReference type="ChEBI" id="CHEBI:29969"/>
        <dbReference type="ChEBI" id="CHEBI:64479"/>
        <dbReference type="ChEBI" id="CHEBI:78463"/>
        <dbReference type="ChEBI" id="CHEBI:78809"/>
        <dbReference type="EC" id="2.3.1.181"/>
    </reaction>
</comment>
<dbReference type="PIRSF" id="PIRSF016262">
    <property type="entry name" value="LPLase"/>
    <property type="match status" value="1"/>
</dbReference>
<keyword evidence="2 6" id="KW-0963">Cytoplasm</keyword>
<evidence type="ECO:0000256" key="1">
    <source>
        <dbReference type="ARBA" id="ARBA00004821"/>
    </source>
</evidence>
<evidence type="ECO:0000256" key="7">
    <source>
        <dbReference type="PIRNR" id="PIRNR016262"/>
    </source>
</evidence>
<feature type="active site" description="Acyl-thioester intermediate" evidence="6">
    <location>
        <position position="194"/>
    </location>
</feature>
<dbReference type="Proteomes" id="UP000605676">
    <property type="component" value="Unassembled WGS sequence"/>
</dbReference>
<dbReference type="CDD" id="cd16444">
    <property type="entry name" value="LipB"/>
    <property type="match status" value="1"/>
</dbReference>
<dbReference type="NCBIfam" id="TIGR00214">
    <property type="entry name" value="lipB"/>
    <property type="match status" value="1"/>
</dbReference>
<evidence type="ECO:0000256" key="4">
    <source>
        <dbReference type="ARBA" id="ARBA00023315"/>
    </source>
</evidence>
<evidence type="ECO:0000256" key="6">
    <source>
        <dbReference type="HAMAP-Rule" id="MF_00013"/>
    </source>
</evidence>
<dbReference type="NCBIfam" id="NF010925">
    <property type="entry name" value="PRK14345.1"/>
    <property type="match status" value="1"/>
</dbReference>
<gene>
    <name evidence="6 9" type="primary">lipB</name>
    <name evidence="9" type="ORF">JIV24_04630</name>
</gene>
<dbReference type="PROSITE" id="PS01313">
    <property type="entry name" value="LIPB"/>
    <property type="match status" value="1"/>
</dbReference>
<dbReference type="PANTHER" id="PTHR10993">
    <property type="entry name" value="OCTANOYLTRANSFERASE"/>
    <property type="match status" value="1"/>
</dbReference>
<evidence type="ECO:0000256" key="2">
    <source>
        <dbReference type="ARBA" id="ARBA00022490"/>
    </source>
</evidence>
<comment type="caution">
    <text evidence="9">The sequence shown here is derived from an EMBL/GenBank/DDBJ whole genome shotgun (WGS) entry which is preliminary data.</text>
</comment>
<feature type="binding site" evidence="6">
    <location>
        <begin position="90"/>
        <end position="97"/>
    </location>
    <ligand>
        <name>substrate</name>
    </ligand>
</feature>
<dbReference type="Gene3D" id="3.30.930.10">
    <property type="entry name" value="Bira Bifunctional Protein, Domain 2"/>
    <property type="match status" value="1"/>
</dbReference>
<keyword evidence="10" id="KW-1185">Reference proteome</keyword>
<dbReference type="InterPro" id="IPR004143">
    <property type="entry name" value="BPL_LPL_catalytic"/>
</dbReference>
<evidence type="ECO:0000256" key="3">
    <source>
        <dbReference type="ARBA" id="ARBA00022679"/>
    </source>
</evidence>
<dbReference type="HAMAP" id="MF_00013">
    <property type="entry name" value="LipB"/>
    <property type="match status" value="1"/>
</dbReference>
<organism evidence="9 10">
    <name type="scientific">Carboxylicivirga marina</name>
    <dbReference type="NCBI Taxonomy" id="2800988"/>
    <lineage>
        <taxon>Bacteria</taxon>
        <taxon>Pseudomonadati</taxon>
        <taxon>Bacteroidota</taxon>
        <taxon>Bacteroidia</taxon>
        <taxon>Marinilabiliales</taxon>
        <taxon>Marinilabiliaceae</taxon>
        <taxon>Carboxylicivirga</taxon>
    </lineage>
</organism>
<comment type="function">
    <text evidence="5 6 7">Catalyzes the transfer of endogenously produced octanoic acid from octanoyl-acyl-carrier-protein onto the lipoyl domains of lipoate-dependent enzymes. Lipoyl-ACP can also act as a substrate although octanoyl-ACP is likely to be the physiological substrate.</text>
</comment>
<dbReference type="PANTHER" id="PTHR10993:SF12">
    <property type="entry name" value="OCTANOYLTRANSFERASE"/>
    <property type="match status" value="1"/>
</dbReference>
<feature type="domain" description="BPL/LPL catalytic" evidence="8">
    <location>
        <begin position="45"/>
        <end position="233"/>
    </location>
</feature>
<evidence type="ECO:0000313" key="9">
    <source>
        <dbReference type="EMBL" id="MBK3516618.1"/>
    </source>
</evidence>
<comment type="similarity">
    <text evidence="6 7">Belongs to the LipB family.</text>
</comment>
<dbReference type="SUPFAM" id="SSF55681">
    <property type="entry name" value="Class II aaRS and biotin synthetases"/>
    <property type="match status" value="1"/>
</dbReference>
<feature type="site" description="Lowers pKa of active site Cys" evidence="6">
    <location>
        <position position="160"/>
    </location>
</feature>
<dbReference type="EC" id="2.3.1.181" evidence="6 7"/>
<dbReference type="Pfam" id="PF21948">
    <property type="entry name" value="LplA-B_cat"/>
    <property type="match status" value="1"/>
</dbReference>
<dbReference type="RefSeq" id="WP_200463845.1">
    <property type="nucleotide sequence ID" value="NZ_JAENRR010000007.1"/>
</dbReference>
<evidence type="ECO:0000259" key="8">
    <source>
        <dbReference type="PROSITE" id="PS51733"/>
    </source>
</evidence>
<evidence type="ECO:0000313" key="10">
    <source>
        <dbReference type="Proteomes" id="UP000605676"/>
    </source>
</evidence>
<feature type="binding site" evidence="6">
    <location>
        <begin position="176"/>
        <end position="178"/>
    </location>
    <ligand>
        <name>substrate</name>
    </ligand>
</feature>
<dbReference type="EMBL" id="JAENRR010000007">
    <property type="protein sequence ID" value="MBK3516618.1"/>
    <property type="molecule type" value="Genomic_DNA"/>
</dbReference>
<feature type="binding site" evidence="6">
    <location>
        <begin position="163"/>
        <end position="165"/>
    </location>
    <ligand>
        <name>substrate</name>
    </ligand>
</feature>
<comment type="pathway">
    <text evidence="1 6 7">Protein modification; protein lipoylation via endogenous pathway; protein N(6)-(lipoyl)lysine from octanoyl-[acyl-carrier-protein]: step 1/2.</text>
</comment>
<dbReference type="InterPro" id="IPR020605">
    <property type="entry name" value="Octanoyltransferase_CS"/>
</dbReference>